<dbReference type="AlphaFoldDB" id="A0A2J8R8G5"/>
<comment type="caution">
    <text evidence="2">The sequence shown here is derived from an EMBL/GenBank/DDBJ whole genome shotgun (WGS) entry which is preliminary data.</text>
</comment>
<feature type="region of interest" description="Disordered" evidence="1">
    <location>
        <begin position="1"/>
        <end position="63"/>
    </location>
</feature>
<evidence type="ECO:0000256" key="1">
    <source>
        <dbReference type="SAM" id="MobiDB-lite"/>
    </source>
</evidence>
<evidence type="ECO:0000313" key="2">
    <source>
        <dbReference type="EMBL" id="PNJ04796.1"/>
    </source>
</evidence>
<reference evidence="2" key="1">
    <citation type="submission" date="2017-12" db="EMBL/GenBank/DDBJ databases">
        <title>High-resolution comparative analysis of great ape genomes.</title>
        <authorList>
            <person name="Pollen A."/>
            <person name="Hastie A."/>
            <person name="Hormozdiari F."/>
            <person name="Dougherty M."/>
            <person name="Liu R."/>
            <person name="Chaisson M."/>
            <person name="Hoppe E."/>
            <person name="Hill C."/>
            <person name="Pang A."/>
            <person name="Hillier L."/>
            <person name="Baker C."/>
            <person name="Armstrong J."/>
            <person name="Shendure J."/>
            <person name="Paten B."/>
            <person name="Wilson R."/>
            <person name="Chao H."/>
            <person name="Schneider V."/>
            <person name="Ventura M."/>
            <person name="Kronenberg Z."/>
            <person name="Murali S."/>
            <person name="Gordon D."/>
            <person name="Cantsilieris S."/>
            <person name="Munson K."/>
            <person name="Nelson B."/>
            <person name="Raja A."/>
            <person name="Underwood J."/>
            <person name="Diekhans M."/>
            <person name="Fiddes I."/>
            <person name="Haussler D."/>
            <person name="Eichler E."/>
        </authorList>
    </citation>
    <scope>NUCLEOTIDE SEQUENCE [LARGE SCALE GENOMIC DNA]</scope>
    <source>
        <strain evidence="2">Susie</strain>
    </source>
</reference>
<accession>A0A2J8R8G5</accession>
<dbReference type="EMBL" id="NDHI03003731">
    <property type="protein sequence ID" value="PNJ04796.1"/>
    <property type="molecule type" value="Genomic_DNA"/>
</dbReference>
<protein>
    <submittedName>
        <fullName evidence="2">CCDC120 isoform 3</fullName>
    </submittedName>
</protein>
<organism evidence="2">
    <name type="scientific">Pongo abelii</name>
    <name type="common">Sumatran orangutan</name>
    <name type="synonym">Pongo pygmaeus abelii</name>
    <dbReference type="NCBI Taxonomy" id="9601"/>
    <lineage>
        <taxon>Eukaryota</taxon>
        <taxon>Metazoa</taxon>
        <taxon>Chordata</taxon>
        <taxon>Craniata</taxon>
        <taxon>Vertebrata</taxon>
        <taxon>Euteleostomi</taxon>
        <taxon>Mammalia</taxon>
        <taxon>Eutheria</taxon>
        <taxon>Euarchontoglires</taxon>
        <taxon>Primates</taxon>
        <taxon>Haplorrhini</taxon>
        <taxon>Catarrhini</taxon>
        <taxon>Hominidae</taxon>
        <taxon>Pongo</taxon>
    </lineage>
</organism>
<name>A0A2J8R8G5_PONAB</name>
<feature type="compositionally biased region" description="Polar residues" evidence="1">
    <location>
        <begin position="30"/>
        <end position="45"/>
    </location>
</feature>
<proteinExistence type="predicted"/>
<gene>
    <name evidence="2" type="ORF">CR201_G0052918</name>
</gene>
<sequence length="63" mass="6719">MRREPRYQGQVGPDIHTDSERAGQADFVQPSATASRQHQDGSQSCPVRRGCPPGEVRASAGAA</sequence>